<dbReference type="InterPro" id="IPR000801">
    <property type="entry name" value="Esterase-like"/>
</dbReference>
<feature type="chain" id="PRO_5045890078" evidence="1">
    <location>
        <begin position="19"/>
        <end position="312"/>
    </location>
</feature>
<dbReference type="PANTHER" id="PTHR48098">
    <property type="entry name" value="ENTEROCHELIN ESTERASE-RELATED"/>
    <property type="match status" value="1"/>
</dbReference>
<dbReference type="InterPro" id="IPR050583">
    <property type="entry name" value="Mycobacterial_A85_antigen"/>
</dbReference>
<keyword evidence="2" id="KW-0378">Hydrolase</keyword>
<dbReference type="SUPFAM" id="SSF53474">
    <property type="entry name" value="alpha/beta-Hydrolases"/>
    <property type="match status" value="1"/>
</dbReference>
<dbReference type="Gene3D" id="3.40.50.1820">
    <property type="entry name" value="alpha/beta hydrolase"/>
    <property type="match status" value="1"/>
</dbReference>
<dbReference type="GO" id="GO:0016787">
    <property type="term" value="F:hydrolase activity"/>
    <property type="evidence" value="ECO:0007669"/>
    <property type="project" value="UniProtKB-KW"/>
</dbReference>
<evidence type="ECO:0000313" key="2">
    <source>
        <dbReference type="EMBL" id="MFD1063007.1"/>
    </source>
</evidence>
<proteinExistence type="predicted"/>
<organism evidence="2 3">
    <name type="scientific">Winogradskyella litorisediminis</name>
    <dbReference type="NCBI Taxonomy" id="1156618"/>
    <lineage>
        <taxon>Bacteria</taxon>
        <taxon>Pseudomonadati</taxon>
        <taxon>Bacteroidota</taxon>
        <taxon>Flavobacteriia</taxon>
        <taxon>Flavobacteriales</taxon>
        <taxon>Flavobacteriaceae</taxon>
        <taxon>Winogradskyella</taxon>
    </lineage>
</organism>
<dbReference type="PANTHER" id="PTHR48098:SF6">
    <property type="entry name" value="FERRI-BACILLIBACTIN ESTERASE BESA"/>
    <property type="match status" value="1"/>
</dbReference>
<accession>A0ABW3N5W7</accession>
<dbReference type="InterPro" id="IPR029058">
    <property type="entry name" value="AB_hydrolase_fold"/>
</dbReference>
<feature type="signal peptide" evidence="1">
    <location>
        <begin position="1"/>
        <end position="18"/>
    </location>
</feature>
<sequence>MKYLLVVLTILGSISLTAQEKVEFKTLEKAVLASGTQLRVDAFPSEYITPRPVDVWLPENYSDSKKYVVLYMHDGQNLFDGTTTWNKQEWMIDEWATSLVAEGKIKDFIVVGIHNIPKIRWQDLYPEKALTEYMPDKVRDSLIAEAKKVNYNIDLKGDDYLKFMVKELKPIIDKQFSTAADKANTFVAGSSMGGLMSMYAAIEYPDVFGGAACFSTHWPGAIPSPNNPHETAIFKYMEDNLEKSGTQKFYFDYGDKTLDQYYPKFAKRVDAVFKAKGYSDLDYKNLFFEGADHSEKSWNKRLDTPLIFLLGK</sequence>
<reference evidence="3" key="1">
    <citation type="journal article" date="2019" name="Int. J. Syst. Evol. Microbiol.">
        <title>The Global Catalogue of Microorganisms (GCM) 10K type strain sequencing project: providing services to taxonomists for standard genome sequencing and annotation.</title>
        <authorList>
            <consortium name="The Broad Institute Genomics Platform"/>
            <consortium name="The Broad Institute Genome Sequencing Center for Infectious Disease"/>
            <person name="Wu L."/>
            <person name="Ma J."/>
        </authorList>
    </citation>
    <scope>NUCLEOTIDE SEQUENCE [LARGE SCALE GENOMIC DNA]</scope>
    <source>
        <strain evidence="3">CCUG 62215</strain>
    </source>
</reference>
<keyword evidence="1" id="KW-0732">Signal</keyword>
<protein>
    <submittedName>
        <fullName evidence="2">Alpha/beta hydrolase</fullName>
    </submittedName>
</protein>
<evidence type="ECO:0000313" key="3">
    <source>
        <dbReference type="Proteomes" id="UP001597013"/>
    </source>
</evidence>
<dbReference type="Pfam" id="PF00756">
    <property type="entry name" value="Esterase"/>
    <property type="match status" value="1"/>
</dbReference>
<gene>
    <name evidence="2" type="ORF">ACFQ1Q_07090</name>
</gene>
<evidence type="ECO:0000256" key="1">
    <source>
        <dbReference type="SAM" id="SignalP"/>
    </source>
</evidence>
<dbReference type="EMBL" id="JBHTJL010000009">
    <property type="protein sequence ID" value="MFD1063007.1"/>
    <property type="molecule type" value="Genomic_DNA"/>
</dbReference>
<dbReference type="Proteomes" id="UP001597013">
    <property type="component" value="Unassembled WGS sequence"/>
</dbReference>
<keyword evidence="3" id="KW-1185">Reference proteome</keyword>
<comment type="caution">
    <text evidence="2">The sequence shown here is derived from an EMBL/GenBank/DDBJ whole genome shotgun (WGS) entry which is preliminary data.</text>
</comment>
<dbReference type="RefSeq" id="WP_386129372.1">
    <property type="nucleotide sequence ID" value="NZ_JBHTJL010000009.1"/>
</dbReference>
<name>A0ABW3N5W7_9FLAO</name>